<evidence type="ECO:0000313" key="2">
    <source>
        <dbReference type="EMBL" id="KAA0174776.1"/>
    </source>
</evidence>
<accession>A0A5A8EAF0</accession>
<dbReference type="EMBL" id="VLTO01000019">
    <property type="protein sequence ID" value="KAA0174776.1"/>
    <property type="molecule type" value="Genomic_DNA"/>
</dbReference>
<evidence type="ECO:0000256" key="1">
    <source>
        <dbReference type="SAM" id="MobiDB-lite"/>
    </source>
</evidence>
<name>A0A5A8EAF0_CAFRO</name>
<organism evidence="2 3">
    <name type="scientific">Cafeteria roenbergensis</name>
    <name type="common">Marine flagellate</name>
    <dbReference type="NCBI Taxonomy" id="33653"/>
    <lineage>
        <taxon>Eukaryota</taxon>
        <taxon>Sar</taxon>
        <taxon>Stramenopiles</taxon>
        <taxon>Bigyra</taxon>
        <taxon>Opalozoa</taxon>
        <taxon>Bicosoecida</taxon>
        <taxon>Cafeteriaceae</taxon>
        <taxon>Cafeteria</taxon>
    </lineage>
</organism>
<evidence type="ECO:0000313" key="3">
    <source>
        <dbReference type="Proteomes" id="UP000322899"/>
    </source>
</evidence>
<protein>
    <submittedName>
        <fullName evidence="2">Uncharacterized protein</fullName>
    </submittedName>
</protein>
<dbReference type="AlphaFoldDB" id="A0A5A8EAF0"/>
<feature type="region of interest" description="Disordered" evidence="1">
    <location>
        <begin position="1"/>
        <end position="63"/>
    </location>
</feature>
<sequence>MEARVRGRSWQGSAADRAGRSVGDLEGTLAPRSERRQSPAHIPTRHGSSLARHTDAQPGALSRRTSTLLDLDLAIAQESALSSSSDGPVDSLEEHLWAQLGLLRLVQADDELLMAVGPDRLTAIGQAAQEAVDSLEAAAASLDE</sequence>
<reference evidence="2 3" key="1">
    <citation type="submission" date="2019-07" db="EMBL/GenBank/DDBJ databases">
        <title>Genomes of Cafeteria roenbergensis.</title>
        <authorList>
            <person name="Fischer M.G."/>
            <person name="Hackl T."/>
            <person name="Roman M."/>
        </authorList>
    </citation>
    <scope>NUCLEOTIDE SEQUENCE [LARGE SCALE GENOMIC DNA]</scope>
    <source>
        <strain evidence="2 3">E4-10P</strain>
    </source>
</reference>
<dbReference type="Proteomes" id="UP000322899">
    <property type="component" value="Unassembled WGS sequence"/>
</dbReference>
<comment type="caution">
    <text evidence="2">The sequence shown here is derived from an EMBL/GenBank/DDBJ whole genome shotgun (WGS) entry which is preliminary data.</text>
</comment>
<gene>
    <name evidence="2" type="ORF">FNF27_03673</name>
</gene>
<proteinExistence type="predicted"/>